<sequence>MSLSKFFGTENFNLQQITTPFVGTKKGLLFFRIISFLILIFGFIVAIYNYYYNFNTNELRIFLPYFTHQSFIAILIYFLINIVLQIKDLNNTLPKRFKNENLNVTLHVFYNSIVPLAFLVSFIFWFMIYPILDFSRCNILNYCQHLILHLFQSIFIGIDWYLTTIPTSRNHYIPMTCIGIIYLIYAQFYHVIYGDWIYDFLDTSNKYWIIIYVCVIIFWIIFGIIFTKIHQKKNKFININND</sequence>
<keyword evidence="3" id="KW-1185">Reference proteome</keyword>
<keyword evidence="1" id="KW-0472">Membrane</keyword>
<protein>
    <recommendedName>
        <fullName evidence="4">FAR-17a/AIG1-like protein</fullName>
    </recommendedName>
</protein>
<reference evidence="2 3" key="1">
    <citation type="submission" date="2016-08" db="EMBL/GenBank/DDBJ databases">
        <title>A Parts List for Fungal Cellulosomes Revealed by Comparative Genomics.</title>
        <authorList>
            <consortium name="DOE Joint Genome Institute"/>
            <person name="Haitjema C.H."/>
            <person name="Gilmore S.P."/>
            <person name="Henske J.K."/>
            <person name="Solomon K.V."/>
            <person name="De Groot R."/>
            <person name="Kuo A."/>
            <person name="Mondo S.J."/>
            <person name="Salamov A.A."/>
            <person name="Labutti K."/>
            <person name="Zhao Z."/>
            <person name="Chiniquy J."/>
            <person name="Barry K."/>
            <person name="Brewer H.M."/>
            <person name="Purvine S.O."/>
            <person name="Wright A.T."/>
            <person name="Boxma B."/>
            <person name="Van Alen T."/>
            <person name="Hackstein J.H."/>
            <person name="Baker S.E."/>
            <person name="Grigoriev I.V."/>
            <person name="O'Malley M.A."/>
        </authorList>
    </citation>
    <scope>NUCLEOTIDE SEQUENCE [LARGE SCALE GENOMIC DNA]</scope>
    <source>
        <strain evidence="2 3">S4</strain>
    </source>
</reference>
<reference evidence="2 3" key="2">
    <citation type="submission" date="2016-08" db="EMBL/GenBank/DDBJ databases">
        <title>Pervasive Adenine N6-methylation of Active Genes in Fungi.</title>
        <authorList>
            <consortium name="DOE Joint Genome Institute"/>
            <person name="Mondo S.J."/>
            <person name="Dannebaum R.O."/>
            <person name="Kuo R.C."/>
            <person name="Labutti K."/>
            <person name="Haridas S."/>
            <person name="Kuo A."/>
            <person name="Salamov A."/>
            <person name="Ahrendt S.R."/>
            <person name="Lipzen A."/>
            <person name="Sullivan W."/>
            <person name="Andreopoulos W.B."/>
            <person name="Clum A."/>
            <person name="Lindquist E."/>
            <person name="Daum C."/>
            <person name="Ramamoorthy G.K."/>
            <person name="Gryganskyi A."/>
            <person name="Culley D."/>
            <person name="Magnuson J.K."/>
            <person name="James T.Y."/>
            <person name="O'Malley M.A."/>
            <person name="Stajich J.E."/>
            <person name="Spatafora J.W."/>
            <person name="Visel A."/>
            <person name="Grigoriev I.V."/>
        </authorList>
    </citation>
    <scope>NUCLEOTIDE SEQUENCE [LARGE SCALE GENOMIC DNA]</scope>
    <source>
        <strain evidence="2 3">S4</strain>
    </source>
</reference>
<comment type="caution">
    <text evidence="2">The sequence shown here is derived from an EMBL/GenBank/DDBJ whole genome shotgun (WGS) entry which is preliminary data.</text>
</comment>
<dbReference type="AlphaFoldDB" id="A0A1Y1X784"/>
<dbReference type="PANTHER" id="PTHR12242">
    <property type="entry name" value="OS02G0130600 PROTEIN-RELATED"/>
    <property type="match status" value="1"/>
</dbReference>
<feature type="transmembrane region" description="Helical" evidence="1">
    <location>
        <begin position="104"/>
        <end position="127"/>
    </location>
</feature>
<dbReference type="GO" id="GO:0016020">
    <property type="term" value="C:membrane"/>
    <property type="evidence" value="ECO:0007669"/>
    <property type="project" value="TreeGrafter"/>
</dbReference>
<accession>A0A1Y1X784</accession>
<name>A0A1Y1X784_9FUNG</name>
<evidence type="ECO:0000313" key="2">
    <source>
        <dbReference type="EMBL" id="ORX81640.1"/>
    </source>
</evidence>
<evidence type="ECO:0000256" key="1">
    <source>
        <dbReference type="SAM" id="Phobius"/>
    </source>
</evidence>
<feature type="transmembrane region" description="Helical" evidence="1">
    <location>
        <begin position="29"/>
        <end position="51"/>
    </location>
</feature>
<dbReference type="Proteomes" id="UP000193944">
    <property type="component" value="Unassembled WGS sequence"/>
</dbReference>
<keyword evidence="1" id="KW-0812">Transmembrane</keyword>
<dbReference type="EMBL" id="MCFG01000114">
    <property type="protein sequence ID" value="ORX81640.1"/>
    <property type="molecule type" value="Genomic_DNA"/>
</dbReference>
<evidence type="ECO:0008006" key="4">
    <source>
        <dbReference type="Google" id="ProtNLM"/>
    </source>
</evidence>
<gene>
    <name evidence="2" type="ORF">BCR32DRAFT_268154</name>
</gene>
<feature type="transmembrane region" description="Helical" evidence="1">
    <location>
        <begin position="139"/>
        <end position="160"/>
    </location>
</feature>
<proteinExistence type="predicted"/>
<organism evidence="2 3">
    <name type="scientific">Anaeromyces robustus</name>
    <dbReference type="NCBI Taxonomy" id="1754192"/>
    <lineage>
        <taxon>Eukaryota</taxon>
        <taxon>Fungi</taxon>
        <taxon>Fungi incertae sedis</taxon>
        <taxon>Chytridiomycota</taxon>
        <taxon>Chytridiomycota incertae sedis</taxon>
        <taxon>Neocallimastigomycetes</taxon>
        <taxon>Neocallimastigales</taxon>
        <taxon>Neocallimastigaceae</taxon>
        <taxon>Anaeromyces</taxon>
    </lineage>
</organism>
<feature type="transmembrane region" description="Helical" evidence="1">
    <location>
        <begin position="172"/>
        <end position="192"/>
    </location>
</feature>
<keyword evidence="1" id="KW-1133">Transmembrane helix</keyword>
<evidence type="ECO:0000313" key="3">
    <source>
        <dbReference type="Proteomes" id="UP000193944"/>
    </source>
</evidence>
<dbReference type="OrthoDB" id="419711at2759"/>
<feature type="transmembrane region" description="Helical" evidence="1">
    <location>
        <begin position="63"/>
        <end position="84"/>
    </location>
</feature>
<feature type="transmembrane region" description="Helical" evidence="1">
    <location>
        <begin position="207"/>
        <end position="226"/>
    </location>
</feature>